<dbReference type="Pfam" id="PF00329">
    <property type="entry name" value="Complex1_30kDa"/>
    <property type="match status" value="1"/>
</dbReference>
<evidence type="ECO:0000313" key="2">
    <source>
        <dbReference type="EMBL" id="AMD92341.1"/>
    </source>
</evidence>
<dbReference type="EMBL" id="CP014230">
    <property type="protein sequence ID" value="AMD92341.1"/>
    <property type="molecule type" value="Genomic_DNA"/>
</dbReference>
<evidence type="ECO:0000313" key="3">
    <source>
        <dbReference type="Proteomes" id="UP000063964"/>
    </source>
</evidence>
<protein>
    <recommendedName>
        <fullName evidence="1">NADH:ubiquinone oxidoreductase 30kDa subunit domain-containing protein</fullName>
    </recommendedName>
</protein>
<sequence>MALEAKNLTTAELLDEARAMKRRGYRFVTLSCVDLGGALDLIYHFDKELQLLHVRLTVAKGESVPSISGVYFAALLIENETQDHFGVTFDGLVLDFGGRLYLEEEVEKYPFCKVSMEKKESAREEA</sequence>
<dbReference type="RefSeq" id="WP_066603605.1">
    <property type="nucleotide sequence ID" value="NZ_CP014230.1"/>
</dbReference>
<gene>
    <name evidence="2" type="ORF">AXF15_03940</name>
</gene>
<name>A0A120KMX0_9BACT</name>
<dbReference type="Proteomes" id="UP000063964">
    <property type="component" value="Chromosome"/>
</dbReference>
<dbReference type="STRING" id="888061.AXF15_03940"/>
<dbReference type="PIRSF" id="PIRSF036585">
    <property type="entry name" value="EchD"/>
    <property type="match status" value="1"/>
</dbReference>
<proteinExistence type="predicted"/>
<dbReference type="GO" id="GO:0008137">
    <property type="term" value="F:NADH dehydrogenase (ubiquinone) activity"/>
    <property type="evidence" value="ECO:0007669"/>
    <property type="project" value="InterPro"/>
</dbReference>
<evidence type="ECO:0000259" key="1">
    <source>
        <dbReference type="Pfam" id="PF00329"/>
    </source>
</evidence>
<keyword evidence="3" id="KW-1185">Reference proteome</keyword>
<dbReference type="OrthoDB" id="3178054at2"/>
<dbReference type="InterPro" id="IPR037232">
    <property type="entry name" value="NADH_quin_OxRdtase_su_C/D-like"/>
</dbReference>
<organism evidence="2 3">
    <name type="scientific">Desulfomicrobium orale DSM 12838</name>
    <dbReference type="NCBI Taxonomy" id="888061"/>
    <lineage>
        <taxon>Bacteria</taxon>
        <taxon>Pseudomonadati</taxon>
        <taxon>Thermodesulfobacteriota</taxon>
        <taxon>Desulfovibrionia</taxon>
        <taxon>Desulfovibrionales</taxon>
        <taxon>Desulfomicrobiaceae</taxon>
        <taxon>Desulfomicrobium</taxon>
    </lineage>
</organism>
<feature type="domain" description="NADH:ubiquinone oxidoreductase 30kDa subunit" evidence="1">
    <location>
        <begin position="11"/>
        <end position="113"/>
    </location>
</feature>
<dbReference type="KEGG" id="doa:AXF15_03940"/>
<dbReference type="SUPFAM" id="SSF143243">
    <property type="entry name" value="Nqo5-like"/>
    <property type="match status" value="1"/>
</dbReference>
<dbReference type="Gene3D" id="3.30.460.80">
    <property type="entry name" value="NADH:ubiquinone oxidoreductase, 30kDa subunit"/>
    <property type="match status" value="1"/>
</dbReference>
<dbReference type="InterPro" id="IPR001268">
    <property type="entry name" value="NADH_UbQ_OxRdtase_30kDa_su"/>
</dbReference>
<accession>A0A120KMX0</accession>
<dbReference type="InterPro" id="IPR012179">
    <property type="entry name" value="NiFe-hyd_3_EchD"/>
</dbReference>
<dbReference type="AlphaFoldDB" id="A0A120KMX0"/>
<reference evidence="3" key="1">
    <citation type="submission" date="2016-02" db="EMBL/GenBank/DDBJ databases">
        <authorList>
            <person name="Holder M.E."/>
            <person name="Ajami N.J."/>
            <person name="Petrosino J.F."/>
        </authorList>
    </citation>
    <scope>NUCLEOTIDE SEQUENCE [LARGE SCALE GENOMIC DNA]</scope>
    <source>
        <strain evidence="3">DSM 12838</strain>
    </source>
</reference>